<comment type="caution">
    <text evidence="1">The sequence shown here is derived from an EMBL/GenBank/DDBJ whole genome shotgun (WGS) entry which is preliminary data.</text>
</comment>
<reference evidence="1 2" key="1">
    <citation type="submission" date="2015-07" db="EMBL/GenBank/DDBJ databases">
        <title>Genome sequence of Levilinea saccharolytica DSM 16555.</title>
        <authorList>
            <person name="Hemp J."/>
            <person name="Ward L.M."/>
            <person name="Pace L.A."/>
            <person name="Fischer W.W."/>
        </authorList>
    </citation>
    <scope>NUCLEOTIDE SEQUENCE [LARGE SCALE GENOMIC DNA]</scope>
    <source>
        <strain evidence="1 2">KIBI-1</strain>
    </source>
</reference>
<protein>
    <recommendedName>
        <fullName evidence="3">Glycosyl transferase family 28 C-terminal domain-containing protein</fullName>
    </recommendedName>
</protein>
<dbReference type="Proteomes" id="UP000050501">
    <property type="component" value="Unassembled WGS sequence"/>
</dbReference>
<dbReference type="PANTHER" id="PTHR38134:SF2">
    <property type="entry name" value="GALACTOKINASE"/>
    <property type="match status" value="1"/>
</dbReference>
<accession>A0A0N8GQE6</accession>
<sequence length="368" mass="40641">MTAAVQVRWAYWITAHGFGHASRACAVMEALLRLNPSLHFDLFTQVPAWFFADALPSAAFTLHPTQADVGLVQSSPMEENLPATLEKLAAFLPLQADQSAQHLRALGCRAVLCDISPLGLQAAQSARLPSALIENFTWDWIYTGYLERAPQFSAFLPLLEAAFRTASFHIQTEPVCAPNPQAHLRALPASRLPRASRAETRRRLGIPEHAPAVLITMGGIPDQFEHLHRLSAHPDVFFVIPGAVQQPYERRGNLILLAHHSDFYHPDLMAACDAAVGKAGYSTIAEVYQNRIPFAFVSRSGFREARPLAEYILAHLPAVEIPEADFRRMDWLDTLPALLSLPRPASPVINGADQMAQFLCKNLPNQPV</sequence>
<dbReference type="Gene3D" id="3.40.50.2000">
    <property type="entry name" value="Glycogen Phosphorylase B"/>
    <property type="match status" value="1"/>
</dbReference>
<dbReference type="OrthoDB" id="9776616at2"/>
<gene>
    <name evidence="1" type="ORF">ADN01_08225</name>
</gene>
<evidence type="ECO:0008006" key="3">
    <source>
        <dbReference type="Google" id="ProtNLM"/>
    </source>
</evidence>
<dbReference type="PANTHER" id="PTHR38134">
    <property type="entry name" value="SLR1395 PROTEIN"/>
    <property type="match status" value="1"/>
</dbReference>
<dbReference type="STRING" id="229921.ADN01_08225"/>
<name>A0A0N8GQE6_9CHLR</name>
<dbReference type="AlphaFoldDB" id="A0A0N8GQE6"/>
<organism evidence="1 2">
    <name type="scientific">Levilinea saccharolytica</name>
    <dbReference type="NCBI Taxonomy" id="229921"/>
    <lineage>
        <taxon>Bacteria</taxon>
        <taxon>Bacillati</taxon>
        <taxon>Chloroflexota</taxon>
        <taxon>Anaerolineae</taxon>
        <taxon>Anaerolineales</taxon>
        <taxon>Anaerolineaceae</taxon>
        <taxon>Levilinea</taxon>
    </lineage>
</organism>
<evidence type="ECO:0000313" key="2">
    <source>
        <dbReference type="Proteomes" id="UP000050501"/>
    </source>
</evidence>
<keyword evidence="2" id="KW-1185">Reference proteome</keyword>
<dbReference type="SUPFAM" id="SSF53756">
    <property type="entry name" value="UDP-Glycosyltransferase/glycogen phosphorylase"/>
    <property type="match status" value="1"/>
</dbReference>
<proteinExistence type="predicted"/>
<dbReference type="PATRIC" id="fig|229921.5.peg.1049"/>
<dbReference type="InterPro" id="IPR053205">
    <property type="entry name" value="GHMP_kinase_L-arabinokinase"/>
</dbReference>
<dbReference type="EMBL" id="LGCM01000031">
    <property type="protein sequence ID" value="KPL83482.1"/>
    <property type="molecule type" value="Genomic_DNA"/>
</dbReference>
<evidence type="ECO:0000313" key="1">
    <source>
        <dbReference type="EMBL" id="KPL83482.1"/>
    </source>
</evidence>
<dbReference type="RefSeq" id="WP_062418639.1">
    <property type="nucleotide sequence ID" value="NZ_DF967974.1"/>
</dbReference>